<dbReference type="OrthoDB" id="413520at2759"/>
<dbReference type="SUPFAM" id="SSF53335">
    <property type="entry name" value="S-adenosyl-L-methionine-dependent methyltransferases"/>
    <property type="match status" value="1"/>
</dbReference>
<keyword evidence="3" id="KW-1185">Reference proteome</keyword>
<proteinExistence type="predicted"/>
<evidence type="ECO:0000313" key="3">
    <source>
        <dbReference type="Proteomes" id="UP000037460"/>
    </source>
</evidence>
<dbReference type="CDD" id="cd02440">
    <property type="entry name" value="AdoMet_MTases"/>
    <property type="match status" value="1"/>
</dbReference>
<dbReference type="InterPro" id="IPR029063">
    <property type="entry name" value="SAM-dependent_MTases_sf"/>
</dbReference>
<feature type="region of interest" description="Disordered" evidence="1">
    <location>
        <begin position="261"/>
        <end position="287"/>
    </location>
</feature>
<dbReference type="Pfam" id="PF10294">
    <property type="entry name" value="Methyltransf_16"/>
    <property type="match status" value="1"/>
</dbReference>
<dbReference type="AlphaFoldDB" id="A0A0M0JYI7"/>
<evidence type="ECO:0008006" key="4">
    <source>
        <dbReference type="Google" id="ProtNLM"/>
    </source>
</evidence>
<organism evidence="2 3">
    <name type="scientific">Chrysochromulina tobinii</name>
    <dbReference type="NCBI Taxonomy" id="1460289"/>
    <lineage>
        <taxon>Eukaryota</taxon>
        <taxon>Haptista</taxon>
        <taxon>Haptophyta</taxon>
        <taxon>Prymnesiophyceae</taxon>
        <taxon>Prymnesiales</taxon>
        <taxon>Chrysochromulinaceae</taxon>
        <taxon>Chrysochromulina</taxon>
    </lineage>
</organism>
<comment type="caution">
    <text evidence="2">The sequence shown here is derived from an EMBL/GenBank/DDBJ whole genome shotgun (WGS) entry which is preliminary data.</text>
</comment>
<dbReference type="Gene3D" id="3.40.50.150">
    <property type="entry name" value="Vaccinia Virus protein VP39"/>
    <property type="match status" value="1"/>
</dbReference>
<feature type="region of interest" description="Disordered" evidence="1">
    <location>
        <begin position="357"/>
        <end position="378"/>
    </location>
</feature>
<gene>
    <name evidence="2" type="ORF">Ctob_015311</name>
</gene>
<name>A0A0M0JYI7_9EUKA</name>
<evidence type="ECO:0000256" key="1">
    <source>
        <dbReference type="SAM" id="MobiDB-lite"/>
    </source>
</evidence>
<sequence>MLEARRQPVVKTDSGGGSTAGQIWNASRVFADVLLHRPPGSENSQRTFLELGCGTGYLALRLAAAVKGTKVIATDMPNVMKPLRQNVNRNHLGHAIRCVAWDWNGEAPCAIDWGSVTHCIAVEVIYYNESSGNSSEALARAIATVLERGTASIEVLLMLRVRVNTGSATSGVLEPSDEYDHRSAVWHFVEKSLPKAGLWAEDLAIDACHRGDAGHSMRGLRLYRVHKLPASPTMSSPARPGAVAADMEDEVAHDGAHCQVAHDEDGQGAPSRAQQQRLQKDGKPAAAAGVVAGADEGTCPASGPVESGHCGHLGPRVEELVDALVEAEAEGVRARAARTAAESSYVRLTPEEARARGFRDDEELVMPMPVDDSSDEED</sequence>
<dbReference type="Proteomes" id="UP000037460">
    <property type="component" value="Unassembled WGS sequence"/>
</dbReference>
<reference evidence="3" key="1">
    <citation type="journal article" date="2015" name="PLoS Genet.">
        <title>Genome Sequence and Transcriptome Analyses of Chrysochromulina tobin: Metabolic Tools for Enhanced Algal Fitness in the Prominent Order Prymnesiales (Haptophyceae).</title>
        <authorList>
            <person name="Hovde B.T."/>
            <person name="Deodato C.R."/>
            <person name="Hunsperger H.M."/>
            <person name="Ryken S.A."/>
            <person name="Yost W."/>
            <person name="Jha R.K."/>
            <person name="Patterson J."/>
            <person name="Monnat R.J. Jr."/>
            <person name="Barlow S.B."/>
            <person name="Starkenburg S.R."/>
            <person name="Cattolico R.A."/>
        </authorList>
    </citation>
    <scope>NUCLEOTIDE SEQUENCE</scope>
    <source>
        <strain evidence="3">CCMP291</strain>
    </source>
</reference>
<dbReference type="InterPro" id="IPR019410">
    <property type="entry name" value="Methyltransf_16"/>
</dbReference>
<dbReference type="PANTHER" id="PTHR14614">
    <property type="entry name" value="HEPATOCELLULAR CARCINOMA-ASSOCIATED ANTIGEN"/>
    <property type="match status" value="1"/>
</dbReference>
<protein>
    <recommendedName>
        <fullName evidence="4">Methyltransferase domain-containing protein</fullName>
    </recommendedName>
</protein>
<evidence type="ECO:0000313" key="2">
    <source>
        <dbReference type="EMBL" id="KOO31620.1"/>
    </source>
</evidence>
<accession>A0A0M0JYI7</accession>
<dbReference type="EMBL" id="JWZX01001975">
    <property type="protein sequence ID" value="KOO31620.1"/>
    <property type="molecule type" value="Genomic_DNA"/>
</dbReference>